<dbReference type="STRING" id="1407499.HHUB_1737"/>
<keyword evidence="2" id="KW-1133">Transmembrane helix</keyword>
<feature type="transmembrane region" description="Helical" evidence="2">
    <location>
        <begin position="218"/>
        <end position="240"/>
    </location>
</feature>
<keyword evidence="2" id="KW-0812">Transmembrane</keyword>
<feature type="domain" description="DUF7319" evidence="3">
    <location>
        <begin position="43"/>
        <end position="275"/>
    </location>
</feature>
<feature type="compositionally biased region" description="Basic and acidic residues" evidence="1">
    <location>
        <begin position="275"/>
        <end position="284"/>
    </location>
</feature>
<keyword evidence="2" id="KW-0472">Membrane</keyword>
<dbReference type="Proteomes" id="UP000066737">
    <property type="component" value="Chromosome I"/>
</dbReference>
<feature type="region of interest" description="Disordered" evidence="1">
    <location>
        <begin position="1"/>
        <end position="29"/>
    </location>
</feature>
<proteinExistence type="predicted"/>
<organism evidence="4 5">
    <name type="scientific">Halobacterium hubeiense</name>
    <dbReference type="NCBI Taxonomy" id="1407499"/>
    <lineage>
        <taxon>Archaea</taxon>
        <taxon>Methanobacteriati</taxon>
        <taxon>Methanobacteriota</taxon>
        <taxon>Stenosarchaea group</taxon>
        <taxon>Halobacteria</taxon>
        <taxon>Halobacteriales</taxon>
        <taxon>Halobacteriaceae</taxon>
        <taxon>Halobacterium</taxon>
    </lineage>
</organism>
<reference evidence="5" key="1">
    <citation type="journal article" date="2016" name="Environ. Microbiol.">
        <title>The complete genome of a viable archaeum isolated from 123-million-year-old rock salt.</title>
        <authorList>
            <person name="Jaakkola S.T."/>
            <person name="Pfeiffer F."/>
            <person name="Ravantti J.J."/>
            <person name="Guo Q."/>
            <person name="Liu Y."/>
            <person name="Chen X."/>
            <person name="Ma H."/>
            <person name="Yang C."/>
            <person name="Oksanen H.M."/>
            <person name="Bamford D.H."/>
        </authorList>
    </citation>
    <scope>NUCLEOTIDE SEQUENCE</scope>
    <source>
        <strain evidence="5">JI20-1</strain>
    </source>
</reference>
<evidence type="ECO:0000313" key="5">
    <source>
        <dbReference type="Proteomes" id="UP000066737"/>
    </source>
</evidence>
<evidence type="ECO:0000256" key="2">
    <source>
        <dbReference type="SAM" id="Phobius"/>
    </source>
</evidence>
<name>A0A0U5H2B6_9EURY</name>
<keyword evidence="5" id="KW-1185">Reference proteome</keyword>
<sequence>MTDSNAGEGDKPAPDEEPDAETPADLREQVDFEEFGPKEMAEMSAEEWDAAFDPDTWITGERLLDRVEGDLRHRVATRDVFAVVERDTIDGEPVVLAYSDEGYAVVYADGTVQGTGTVLRDVKPTVALCSMDDYDVPDAPEDAGLPDPQEVPEGSGGLGTTLLQYIGLAQVVVGVLLVLSPLFYDPLVRSCPSVAGSAARACSVAGTTLELYPLGNSAIIAVIAGVGFVLFGALMLVIVANARLSDRFRSEEFRNRLRSTGLGDGERPSFVPETDSQRDDSDAP</sequence>
<feature type="region of interest" description="Disordered" evidence="1">
    <location>
        <begin position="259"/>
        <end position="284"/>
    </location>
</feature>
<dbReference type="Pfam" id="PF24003">
    <property type="entry name" value="DUF7319"/>
    <property type="match status" value="1"/>
</dbReference>
<gene>
    <name evidence="4" type="ORF">HHUB_1737</name>
</gene>
<dbReference type="InterPro" id="IPR055743">
    <property type="entry name" value="DUF7319"/>
</dbReference>
<evidence type="ECO:0000259" key="3">
    <source>
        <dbReference type="Pfam" id="PF24003"/>
    </source>
</evidence>
<dbReference type="KEGG" id="hhb:Hhub_1737"/>
<evidence type="ECO:0000313" key="4">
    <source>
        <dbReference type="EMBL" id="CQH51485.1"/>
    </source>
</evidence>
<dbReference type="RefSeq" id="WP_059056223.1">
    <property type="nucleotide sequence ID" value="NZ_CEML01000002.1"/>
</dbReference>
<dbReference type="OrthoDB" id="213250at2157"/>
<dbReference type="EMBL" id="LN831302">
    <property type="protein sequence ID" value="CQH51485.1"/>
    <property type="molecule type" value="Genomic_DNA"/>
</dbReference>
<evidence type="ECO:0000256" key="1">
    <source>
        <dbReference type="SAM" id="MobiDB-lite"/>
    </source>
</evidence>
<dbReference type="AlphaFoldDB" id="A0A0U5H2B6"/>
<accession>A0A0U5H2B6</accession>
<dbReference type="GeneID" id="26658416"/>
<protein>
    <recommendedName>
        <fullName evidence="3">DUF7319 domain-containing protein</fullName>
    </recommendedName>
</protein>
<feature type="transmembrane region" description="Helical" evidence="2">
    <location>
        <begin position="162"/>
        <end position="184"/>
    </location>
</feature>